<dbReference type="PANTHER" id="PTHR43245">
    <property type="entry name" value="BIFUNCTIONAL POLYMYXIN RESISTANCE PROTEIN ARNA"/>
    <property type="match status" value="1"/>
</dbReference>
<protein>
    <submittedName>
        <fullName evidence="2">UDP-glucose 4-epimerase</fullName>
    </submittedName>
</protein>
<evidence type="ECO:0000313" key="3">
    <source>
        <dbReference type="Proteomes" id="UP000280292"/>
    </source>
</evidence>
<dbReference type="InterPro" id="IPR001509">
    <property type="entry name" value="Epimerase_deHydtase"/>
</dbReference>
<dbReference type="CDD" id="cd05232">
    <property type="entry name" value="UDP_G4E_4_SDR_e"/>
    <property type="match status" value="1"/>
</dbReference>
<dbReference type="Pfam" id="PF01370">
    <property type="entry name" value="Epimerase"/>
    <property type="match status" value="1"/>
</dbReference>
<dbReference type="AlphaFoldDB" id="A0A3M2W221"/>
<dbReference type="Gene3D" id="3.40.50.720">
    <property type="entry name" value="NAD(P)-binding Rossmann-like Domain"/>
    <property type="match status" value="1"/>
</dbReference>
<dbReference type="Proteomes" id="UP000280292">
    <property type="component" value="Unassembled WGS sequence"/>
</dbReference>
<gene>
    <name evidence="2" type="ORF">ALQ95_03067</name>
</gene>
<dbReference type="EMBL" id="RBNR01000099">
    <property type="protein sequence ID" value="RML45582.1"/>
    <property type="molecule type" value="Genomic_DNA"/>
</dbReference>
<organism evidence="2 3">
    <name type="scientific">Pseudomonas syringae pv. ribicola</name>
    <dbReference type="NCBI Taxonomy" id="55398"/>
    <lineage>
        <taxon>Bacteria</taxon>
        <taxon>Pseudomonadati</taxon>
        <taxon>Pseudomonadota</taxon>
        <taxon>Gammaproteobacteria</taxon>
        <taxon>Pseudomonadales</taxon>
        <taxon>Pseudomonadaceae</taxon>
        <taxon>Pseudomonas</taxon>
    </lineage>
</organism>
<dbReference type="PANTHER" id="PTHR43245:SF58">
    <property type="entry name" value="BLL5923 PROTEIN"/>
    <property type="match status" value="1"/>
</dbReference>
<proteinExistence type="predicted"/>
<dbReference type="SUPFAM" id="SSF51735">
    <property type="entry name" value="NAD(P)-binding Rossmann-fold domains"/>
    <property type="match status" value="1"/>
</dbReference>
<comment type="caution">
    <text evidence="2">The sequence shown here is derived from an EMBL/GenBank/DDBJ whole genome shotgun (WGS) entry which is preliminary data.</text>
</comment>
<sequence length="326" mass="34701">MSGDVALIAITGATGFVGSAVVRRLIGRTRCAVRVAVRGAYTCASPRISAVAMQSLAPDNQWGSFVTGAQVVIHCAARVHVLNETATEPDQAYFSANVTATLNLAEQAAAAGVKRFIFISSIKASGESTPPGAPFRADDPCNPLDAYGVSKQKAEEGLRALAARSGMQVVIIRPVLVYGPGVKANFRSMMRWLDKGLPLPLGAIDNRRSLVAVDNLADLVMVCVDHPAAAGQTFLVSDGDDLSTTRLLREMGRALGKPARLLPVPAVLLKGAAALLGKKAFSQRLCSSLQVDISKTCTMLDWHPPVSIEHAMQDTARYYLEHDKHD</sequence>
<evidence type="ECO:0000313" key="2">
    <source>
        <dbReference type="EMBL" id="RML45582.1"/>
    </source>
</evidence>
<feature type="domain" description="NAD-dependent epimerase/dehydratase" evidence="1">
    <location>
        <begin position="8"/>
        <end position="232"/>
    </location>
</feature>
<dbReference type="InterPro" id="IPR050177">
    <property type="entry name" value="Lipid_A_modif_metabolic_enz"/>
</dbReference>
<dbReference type="RefSeq" id="WP_122292346.1">
    <property type="nucleotide sequence ID" value="NZ_RBNR01000099.1"/>
</dbReference>
<evidence type="ECO:0000259" key="1">
    <source>
        <dbReference type="Pfam" id="PF01370"/>
    </source>
</evidence>
<reference evidence="2 3" key="1">
    <citation type="submission" date="2018-08" db="EMBL/GenBank/DDBJ databases">
        <title>Recombination of ecologically and evolutionarily significant loci maintains genetic cohesion in the Pseudomonas syringae species complex.</title>
        <authorList>
            <person name="Dillon M."/>
            <person name="Thakur S."/>
            <person name="Almeida R.N.D."/>
            <person name="Weir B.S."/>
            <person name="Guttman D.S."/>
        </authorList>
    </citation>
    <scope>NUCLEOTIDE SEQUENCE [LARGE SCALE GENOMIC DNA]</scope>
    <source>
        <strain evidence="2 3">ICMP 3883</strain>
    </source>
</reference>
<dbReference type="InterPro" id="IPR036291">
    <property type="entry name" value="NAD(P)-bd_dom_sf"/>
</dbReference>
<name>A0A3M2W221_PSESI</name>
<accession>A0A3M2W221</accession>
<dbReference type="FunFam" id="3.40.50.720:FF:000679">
    <property type="entry name" value="UDP-glucose 4-epimerase"/>
    <property type="match status" value="1"/>
</dbReference>